<dbReference type="Proteomes" id="UP000249497">
    <property type="component" value="Unassembled WGS sequence"/>
</dbReference>
<evidence type="ECO:0000313" key="1">
    <source>
        <dbReference type="EMBL" id="RAH86123.1"/>
    </source>
</evidence>
<dbReference type="AlphaFoldDB" id="A0A8T8XCW6"/>
<dbReference type="RefSeq" id="XP_025532017.1">
    <property type="nucleotide sequence ID" value="XM_025666183.1"/>
</dbReference>
<accession>A0A8T8XCW6</accession>
<keyword evidence="2" id="KW-1185">Reference proteome</keyword>
<reference evidence="1 2" key="1">
    <citation type="submission" date="2018-02" db="EMBL/GenBank/DDBJ databases">
        <title>The genomes of Aspergillus section Nigri reveals drivers in fungal speciation.</title>
        <authorList>
            <consortium name="DOE Joint Genome Institute"/>
            <person name="Vesth T.C."/>
            <person name="Nybo J."/>
            <person name="Theobald S."/>
            <person name="Brandl J."/>
            <person name="Frisvad J.C."/>
            <person name="Nielsen K.F."/>
            <person name="Lyhne E.K."/>
            <person name="Kogle M.E."/>
            <person name="Kuo A."/>
            <person name="Riley R."/>
            <person name="Clum A."/>
            <person name="Nolan M."/>
            <person name="Lipzen A."/>
            <person name="Salamov A."/>
            <person name="Henrissat B."/>
            <person name="Wiebenga A."/>
            <person name="De vries R.P."/>
            <person name="Grigoriev I.V."/>
            <person name="Mortensen U.H."/>
            <person name="Andersen M.R."/>
            <person name="Baker S.E."/>
        </authorList>
    </citation>
    <scope>NUCLEOTIDE SEQUENCE [LARGE SCALE GENOMIC DNA]</scope>
    <source>
        <strain evidence="1 2">CBS 114.51</strain>
    </source>
</reference>
<organism evidence="1 2">
    <name type="scientific">Aspergillus japonicus CBS 114.51</name>
    <dbReference type="NCBI Taxonomy" id="1448312"/>
    <lineage>
        <taxon>Eukaryota</taxon>
        <taxon>Fungi</taxon>
        <taxon>Dikarya</taxon>
        <taxon>Ascomycota</taxon>
        <taxon>Pezizomycotina</taxon>
        <taxon>Eurotiomycetes</taxon>
        <taxon>Eurotiomycetidae</taxon>
        <taxon>Eurotiales</taxon>
        <taxon>Aspergillaceae</taxon>
        <taxon>Aspergillus</taxon>
        <taxon>Aspergillus subgen. Circumdati</taxon>
    </lineage>
</organism>
<dbReference type="GeneID" id="37169875"/>
<protein>
    <submittedName>
        <fullName evidence="1">Uncharacterized protein</fullName>
    </submittedName>
</protein>
<gene>
    <name evidence="1" type="ORF">BO86DRAFT_139697</name>
</gene>
<dbReference type="EMBL" id="KZ824773">
    <property type="protein sequence ID" value="RAH86123.1"/>
    <property type="molecule type" value="Genomic_DNA"/>
</dbReference>
<sequence>MLNFVARKSPDVAGADCLLDLIHSIRSIWPMCMYVIDYLFQRMALGLKEMMVACPGTDVTFMLNMEAVFRHQVVWSQRFPIEPVQFLVGTLHNRPHLHGISTPTASEEHGDRGPILSFLLLSRRDGRACSCGMSHLSGVRIEFTGCSRKNALNL</sequence>
<proteinExistence type="predicted"/>
<evidence type="ECO:0000313" key="2">
    <source>
        <dbReference type="Proteomes" id="UP000249497"/>
    </source>
</evidence>
<name>A0A8T8XCW6_ASPJA</name>